<keyword evidence="6" id="KW-0804">Transcription</keyword>
<comment type="catalytic activity">
    <reaction evidence="7">
        <text>RNA(n) + a ribonucleoside 5'-triphosphate = RNA(n+1) + diphosphate</text>
        <dbReference type="Rhea" id="RHEA:21248"/>
        <dbReference type="Rhea" id="RHEA-COMP:14527"/>
        <dbReference type="Rhea" id="RHEA-COMP:17342"/>
        <dbReference type="ChEBI" id="CHEBI:33019"/>
        <dbReference type="ChEBI" id="CHEBI:61557"/>
        <dbReference type="ChEBI" id="CHEBI:140395"/>
        <dbReference type="EC" id="2.7.7.6"/>
    </reaction>
</comment>
<evidence type="ECO:0000256" key="4">
    <source>
        <dbReference type="ARBA" id="ARBA00022679"/>
    </source>
</evidence>
<dbReference type="AlphaFoldDB" id="A0AAU9LAE4"/>
<accession>A0AAU9LAE4</accession>
<protein>
    <recommendedName>
        <fullName evidence="2">DNA-directed RNA polymerase</fullName>
        <ecNumber evidence="2">2.7.7.6</ecNumber>
    </recommendedName>
</protein>
<dbReference type="EC" id="2.7.7.6" evidence="2"/>
<dbReference type="EMBL" id="CAKKTJ010000334">
    <property type="protein sequence ID" value="CAH0482480.1"/>
    <property type="molecule type" value="Genomic_DNA"/>
</dbReference>
<dbReference type="InterPro" id="IPR046950">
    <property type="entry name" value="DNA-dir_Rpol_C_phage-type"/>
</dbReference>
<evidence type="ECO:0000259" key="8">
    <source>
        <dbReference type="Pfam" id="PF00940"/>
    </source>
</evidence>
<evidence type="ECO:0000256" key="3">
    <source>
        <dbReference type="ARBA" id="ARBA00022478"/>
    </source>
</evidence>
<evidence type="ECO:0000256" key="5">
    <source>
        <dbReference type="ARBA" id="ARBA00022695"/>
    </source>
</evidence>
<organism evidence="9 10">
    <name type="scientific">Peronospora belbahrii</name>
    <dbReference type="NCBI Taxonomy" id="622444"/>
    <lineage>
        <taxon>Eukaryota</taxon>
        <taxon>Sar</taxon>
        <taxon>Stramenopiles</taxon>
        <taxon>Oomycota</taxon>
        <taxon>Peronosporomycetes</taxon>
        <taxon>Peronosporales</taxon>
        <taxon>Peronosporaceae</taxon>
        <taxon>Peronospora</taxon>
    </lineage>
</organism>
<evidence type="ECO:0000313" key="9">
    <source>
        <dbReference type="EMBL" id="CAH0482480.1"/>
    </source>
</evidence>
<proteinExistence type="inferred from homology"/>
<dbReference type="GO" id="GO:0006390">
    <property type="term" value="P:mitochondrial transcription"/>
    <property type="evidence" value="ECO:0007669"/>
    <property type="project" value="TreeGrafter"/>
</dbReference>
<feature type="domain" description="DNA-directed RNA polymerase C-terminal" evidence="8">
    <location>
        <begin position="3"/>
        <end position="70"/>
    </location>
</feature>
<dbReference type="GO" id="GO:0003677">
    <property type="term" value="F:DNA binding"/>
    <property type="evidence" value="ECO:0007669"/>
    <property type="project" value="InterPro"/>
</dbReference>
<evidence type="ECO:0000313" key="10">
    <source>
        <dbReference type="Proteomes" id="UP001160483"/>
    </source>
</evidence>
<comment type="similarity">
    <text evidence="1">Belongs to the phage and mitochondrial RNA polymerase family.</text>
</comment>
<keyword evidence="3" id="KW-0240">DNA-directed RNA polymerase</keyword>
<dbReference type="PANTHER" id="PTHR10102:SF0">
    <property type="entry name" value="DNA-DIRECTED RNA POLYMERASE, MITOCHONDRIAL"/>
    <property type="match status" value="1"/>
</dbReference>
<reference evidence="9" key="1">
    <citation type="submission" date="2021-11" db="EMBL/GenBank/DDBJ databases">
        <authorList>
            <person name="Islam A."/>
            <person name="Islam S."/>
            <person name="Flora M.S."/>
            <person name="Rahman M."/>
            <person name="Ziaur R.M."/>
            <person name="Epstein J.H."/>
            <person name="Hassan M."/>
            <person name="Klassen M."/>
            <person name="Woodard K."/>
            <person name="Webb A."/>
            <person name="Webby R.J."/>
            <person name="El Zowalaty M.E."/>
        </authorList>
    </citation>
    <scope>NUCLEOTIDE SEQUENCE</scope>
    <source>
        <strain evidence="9">Pbs3</strain>
    </source>
</reference>
<dbReference type="Gene3D" id="1.10.150.20">
    <property type="entry name" value="5' to 3' exonuclease, C-terminal subdomain"/>
    <property type="match status" value="1"/>
</dbReference>
<dbReference type="GO" id="GO:0003899">
    <property type="term" value="F:DNA-directed RNA polymerase activity"/>
    <property type="evidence" value="ECO:0007669"/>
    <property type="project" value="UniProtKB-EC"/>
</dbReference>
<dbReference type="SUPFAM" id="SSF56672">
    <property type="entry name" value="DNA/RNA polymerases"/>
    <property type="match status" value="1"/>
</dbReference>
<sequence>MGSMGGLVTSARDIMEWLVKCAACVGKSSQPMSWVTPLSLPVVQPYRGKSTKLVPMKVQHVLIEDNERRQEDDIAFAAVHDSYWTHACSVEIMNRRLREELPIGCQAYP</sequence>
<evidence type="ECO:0000256" key="7">
    <source>
        <dbReference type="ARBA" id="ARBA00048552"/>
    </source>
</evidence>
<dbReference type="Pfam" id="PF00940">
    <property type="entry name" value="RNA_pol"/>
    <property type="match status" value="1"/>
</dbReference>
<dbReference type="InterPro" id="IPR043502">
    <property type="entry name" value="DNA/RNA_pol_sf"/>
</dbReference>
<gene>
    <name evidence="9" type="ORF">PBS003_LOCUS9074</name>
</gene>
<evidence type="ECO:0000256" key="1">
    <source>
        <dbReference type="ARBA" id="ARBA00009493"/>
    </source>
</evidence>
<keyword evidence="5" id="KW-0548">Nucleotidyltransferase</keyword>
<name>A0AAU9LAE4_9STRA</name>
<keyword evidence="4" id="KW-0808">Transferase</keyword>
<evidence type="ECO:0000256" key="2">
    <source>
        <dbReference type="ARBA" id="ARBA00012418"/>
    </source>
</evidence>
<evidence type="ECO:0000256" key="6">
    <source>
        <dbReference type="ARBA" id="ARBA00023163"/>
    </source>
</evidence>
<dbReference type="InterPro" id="IPR002092">
    <property type="entry name" value="DNA-dir_Rpol_phage-type"/>
</dbReference>
<comment type="caution">
    <text evidence="9">The sequence shown here is derived from an EMBL/GenBank/DDBJ whole genome shotgun (WGS) entry which is preliminary data.</text>
</comment>
<dbReference type="GO" id="GO:0034245">
    <property type="term" value="C:mitochondrial DNA-directed RNA polymerase complex"/>
    <property type="evidence" value="ECO:0007669"/>
    <property type="project" value="TreeGrafter"/>
</dbReference>
<dbReference type="PANTHER" id="PTHR10102">
    <property type="entry name" value="DNA-DIRECTED RNA POLYMERASE, MITOCHONDRIAL"/>
    <property type="match status" value="1"/>
</dbReference>
<dbReference type="Proteomes" id="UP001160483">
    <property type="component" value="Unassembled WGS sequence"/>
</dbReference>